<dbReference type="AlphaFoldDB" id="A0A5C6P492"/>
<proteinExistence type="predicted"/>
<dbReference type="Proteomes" id="UP000324091">
    <property type="component" value="Chromosome 15"/>
</dbReference>
<evidence type="ECO:0000256" key="1">
    <source>
        <dbReference type="SAM" id="MobiDB-lite"/>
    </source>
</evidence>
<keyword evidence="3" id="KW-1185">Reference proteome</keyword>
<organism evidence="2 3">
    <name type="scientific">Takifugu flavidus</name>
    <name type="common">sansaifugu</name>
    <dbReference type="NCBI Taxonomy" id="433684"/>
    <lineage>
        <taxon>Eukaryota</taxon>
        <taxon>Metazoa</taxon>
        <taxon>Chordata</taxon>
        <taxon>Craniata</taxon>
        <taxon>Vertebrata</taxon>
        <taxon>Euteleostomi</taxon>
        <taxon>Actinopterygii</taxon>
        <taxon>Neopterygii</taxon>
        <taxon>Teleostei</taxon>
        <taxon>Neoteleostei</taxon>
        <taxon>Acanthomorphata</taxon>
        <taxon>Eupercaria</taxon>
        <taxon>Tetraodontiformes</taxon>
        <taxon>Tetradontoidea</taxon>
        <taxon>Tetraodontidae</taxon>
        <taxon>Takifugu</taxon>
    </lineage>
</organism>
<reference evidence="2 3" key="1">
    <citation type="submission" date="2019-04" db="EMBL/GenBank/DDBJ databases">
        <title>Chromosome genome assembly for Takifugu flavidus.</title>
        <authorList>
            <person name="Xiao S."/>
        </authorList>
    </citation>
    <scope>NUCLEOTIDE SEQUENCE [LARGE SCALE GENOMIC DNA]</scope>
    <source>
        <strain evidence="2">HTHZ2018</strain>
        <tissue evidence="2">Muscle</tissue>
    </source>
</reference>
<sequence>MKSPSTKSEEHLLSELEVSLPQTFSEALGIPDEVDNLILKTLTNIIHEEVTYNLRSGGKAGITKRFTPVARLKAMTDQLTHLFHKFSDKIKMFFAPHLCKSKGPASAPKYFASKVSITSPTSEVIKHEINNELSAIINPLLLDIPNSAELQEELSREIQEKTDGPGGTLKPPPHPQRVSVDLQLILATDEDACRARTFGVKQRYRGTFSPRTLCVTWRNERNEAFVPPCFHFLP</sequence>
<feature type="compositionally biased region" description="Basic and acidic residues" evidence="1">
    <location>
        <begin position="153"/>
        <end position="163"/>
    </location>
</feature>
<dbReference type="EMBL" id="RHFK02000007">
    <property type="protein sequence ID" value="TWW73030.1"/>
    <property type="molecule type" value="Genomic_DNA"/>
</dbReference>
<accession>A0A5C6P492</accession>
<protein>
    <submittedName>
        <fullName evidence="2">Uncharacterized protein</fullName>
    </submittedName>
</protein>
<evidence type="ECO:0000313" key="3">
    <source>
        <dbReference type="Proteomes" id="UP000324091"/>
    </source>
</evidence>
<name>A0A5C6P492_9TELE</name>
<comment type="caution">
    <text evidence="2">The sequence shown here is derived from an EMBL/GenBank/DDBJ whole genome shotgun (WGS) entry which is preliminary data.</text>
</comment>
<feature type="region of interest" description="Disordered" evidence="1">
    <location>
        <begin position="152"/>
        <end position="175"/>
    </location>
</feature>
<evidence type="ECO:0000313" key="2">
    <source>
        <dbReference type="EMBL" id="TWW73030.1"/>
    </source>
</evidence>
<gene>
    <name evidence="2" type="ORF">D4764_15G0004240</name>
</gene>